<dbReference type="GO" id="GO:0005886">
    <property type="term" value="C:plasma membrane"/>
    <property type="evidence" value="ECO:0007669"/>
    <property type="project" value="TreeGrafter"/>
</dbReference>
<dbReference type="PANTHER" id="PTHR11686:SF9">
    <property type="entry name" value="RE13973P"/>
    <property type="match status" value="1"/>
</dbReference>
<comment type="caution">
    <text evidence="3">The sequence shown here is derived from an EMBL/GenBank/DDBJ whole genome shotgun (WGS) entry which is preliminary data.</text>
</comment>
<evidence type="ECO:0000256" key="1">
    <source>
        <dbReference type="PIRSR" id="PIRSR600101-2"/>
    </source>
</evidence>
<proteinExistence type="predicted"/>
<feature type="non-terminal residue" evidence="3">
    <location>
        <position position="1"/>
    </location>
</feature>
<protein>
    <submittedName>
        <fullName evidence="3">Uncharacterized protein</fullName>
    </submittedName>
</protein>
<dbReference type="EMBL" id="BMAO01038671">
    <property type="protein sequence ID" value="GFR26213.1"/>
    <property type="molecule type" value="Genomic_DNA"/>
</dbReference>
<dbReference type="PANTHER" id="PTHR11686">
    <property type="entry name" value="GAMMA GLUTAMYL TRANSPEPTIDASE"/>
    <property type="match status" value="1"/>
</dbReference>
<dbReference type="GO" id="GO:0036374">
    <property type="term" value="F:glutathione hydrolase activity"/>
    <property type="evidence" value="ECO:0007669"/>
    <property type="project" value="InterPro"/>
</dbReference>
<dbReference type="Pfam" id="PF01019">
    <property type="entry name" value="G_glu_transpept"/>
    <property type="match status" value="1"/>
</dbReference>
<organism evidence="3 4">
    <name type="scientific">Trichonephila clavata</name>
    <name type="common">Joro spider</name>
    <name type="synonym">Nephila clavata</name>
    <dbReference type="NCBI Taxonomy" id="2740835"/>
    <lineage>
        <taxon>Eukaryota</taxon>
        <taxon>Metazoa</taxon>
        <taxon>Ecdysozoa</taxon>
        <taxon>Arthropoda</taxon>
        <taxon>Chelicerata</taxon>
        <taxon>Arachnida</taxon>
        <taxon>Araneae</taxon>
        <taxon>Araneomorphae</taxon>
        <taxon>Entelegynae</taxon>
        <taxon>Araneoidea</taxon>
        <taxon>Nephilidae</taxon>
        <taxon>Trichonephila</taxon>
    </lineage>
</organism>
<sequence length="194" mass="21567">MPVNKEEILQDEYKKMRSNQSNTMQFKLVPRESPKEKPKESLMAAAIGALYFALTLFLFTVAVSGACISLARLRNKYWFPEYQSMSELRRYRNAAVSTEAVPCAAIGKDILAKKGSAVDASIAVLLCLGIINPQSSGIGGGFLMLYYNRAEETAYYIDAREVAPENATEDMFYGNASLARMGTYHVFAALRFTQ</sequence>
<dbReference type="InterPro" id="IPR000101">
    <property type="entry name" value="GGT_peptidase"/>
</dbReference>
<reference evidence="3" key="1">
    <citation type="submission" date="2020-07" db="EMBL/GenBank/DDBJ databases">
        <title>Multicomponent nature underlies the extraordinary mechanical properties of spider dragline silk.</title>
        <authorList>
            <person name="Kono N."/>
            <person name="Nakamura H."/>
            <person name="Mori M."/>
            <person name="Yoshida Y."/>
            <person name="Ohtoshi R."/>
            <person name="Malay A.D."/>
            <person name="Moran D.A.P."/>
            <person name="Tomita M."/>
            <person name="Numata K."/>
            <person name="Arakawa K."/>
        </authorList>
    </citation>
    <scope>NUCLEOTIDE SEQUENCE</scope>
</reference>
<accession>A0A8X6JI47</accession>
<evidence type="ECO:0000256" key="2">
    <source>
        <dbReference type="SAM" id="Phobius"/>
    </source>
</evidence>
<dbReference type="InterPro" id="IPR029055">
    <property type="entry name" value="Ntn_hydrolases_N"/>
</dbReference>
<feature type="transmembrane region" description="Helical" evidence="2">
    <location>
        <begin position="42"/>
        <end position="71"/>
    </location>
</feature>
<keyword evidence="4" id="KW-1185">Reference proteome</keyword>
<keyword evidence="2" id="KW-0472">Membrane</keyword>
<keyword evidence="2" id="KW-1133">Transmembrane helix</keyword>
<dbReference type="GO" id="GO:0006751">
    <property type="term" value="P:glutathione catabolic process"/>
    <property type="evidence" value="ECO:0007669"/>
    <property type="project" value="InterPro"/>
</dbReference>
<evidence type="ECO:0000313" key="4">
    <source>
        <dbReference type="Proteomes" id="UP000887116"/>
    </source>
</evidence>
<dbReference type="SUPFAM" id="SSF56235">
    <property type="entry name" value="N-terminal nucleophile aminohydrolases (Ntn hydrolases)"/>
    <property type="match status" value="1"/>
</dbReference>
<dbReference type="OrthoDB" id="6434285at2759"/>
<dbReference type="AlphaFoldDB" id="A0A8X6JI47"/>
<gene>
    <name evidence="3" type="ORF">TNCT_253571</name>
</gene>
<dbReference type="Proteomes" id="UP000887116">
    <property type="component" value="Unassembled WGS sequence"/>
</dbReference>
<evidence type="ECO:0000313" key="3">
    <source>
        <dbReference type="EMBL" id="GFR26213.1"/>
    </source>
</evidence>
<keyword evidence="2" id="KW-0812">Transmembrane</keyword>
<name>A0A8X6JI47_TRICU</name>
<feature type="binding site" evidence="1">
    <location>
        <position position="160"/>
    </location>
    <ligand>
        <name>L-glutamate</name>
        <dbReference type="ChEBI" id="CHEBI:29985"/>
    </ligand>
</feature>